<evidence type="ECO:0008006" key="4">
    <source>
        <dbReference type="Google" id="ProtNLM"/>
    </source>
</evidence>
<evidence type="ECO:0000256" key="1">
    <source>
        <dbReference type="SAM" id="MobiDB-lite"/>
    </source>
</evidence>
<dbReference type="PANTHER" id="PTHR12459">
    <property type="entry name" value="TRANSMEMBRANE PROTEIN 135-RELATED"/>
    <property type="match status" value="1"/>
</dbReference>
<dbReference type="EMBL" id="JASBNA010000002">
    <property type="protein sequence ID" value="KAK7694655.1"/>
    <property type="molecule type" value="Genomic_DNA"/>
</dbReference>
<evidence type="ECO:0000313" key="3">
    <source>
        <dbReference type="Proteomes" id="UP001385951"/>
    </source>
</evidence>
<feature type="compositionally biased region" description="Polar residues" evidence="1">
    <location>
        <begin position="553"/>
        <end position="565"/>
    </location>
</feature>
<dbReference type="AlphaFoldDB" id="A0AAW0GU38"/>
<sequence length="565" mass="62595">MSDTPTNVLHVLADYLHSIPDDHPVHISLRTYALSLSLSLGPALLPFLTSSKARSGGLKALRNVLQRELGLASFASSMTVGVGGGAALKLFWDEWSERYAQQKSSSKESESPLLRWWQKIAAWLASLDDVHRSFISNIISSYLAIRLLQSRRRLSRSAPPRAPIPMTALTTSTPAKPSFTLDLTLLFAVRAVDCLVRSKLFPSPEDVRRDQRERVRKKRQDITTKLDAFIFWASSARIMWCFFYRPEMLPRSYNKWIMSLANVDPRILLILRAFRVGDISYIKGISNPPELVTTFAQDLGFPKSWGDISLLPAYGGAAATNAWKALGVSRDGLGGLPCEIVHGGISSNCTANSGLRGIDAFSRALAIYVPVHILPILVTRPWKLLQTSQLITTFRSILRSAGFLSTFVSSIWLAICMTRTLALARLFPGISHDFWDGPYGCAFLGSLVCGSSIWIEEGKRRGEMALYVLPRAVRACIPLSWLKSGHKSVRTIERLVFVLSLATLLTANTHSQDALRGLSRWTLAFVMKGPNTGFWKRRRQNTSVAPTPVESGSPDQSPVSLPNTQ</sequence>
<gene>
    <name evidence="2" type="ORF">QCA50_001842</name>
</gene>
<reference evidence="2 3" key="1">
    <citation type="submission" date="2022-09" db="EMBL/GenBank/DDBJ databases">
        <authorList>
            <person name="Palmer J.M."/>
        </authorList>
    </citation>
    <scope>NUCLEOTIDE SEQUENCE [LARGE SCALE GENOMIC DNA]</scope>
    <source>
        <strain evidence="2 3">DSM 7382</strain>
    </source>
</reference>
<dbReference type="PANTHER" id="PTHR12459:SF15">
    <property type="entry name" value="TRANSMEMBRANE PROTEIN 135"/>
    <property type="match status" value="1"/>
</dbReference>
<dbReference type="Proteomes" id="UP001385951">
    <property type="component" value="Unassembled WGS sequence"/>
</dbReference>
<dbReference type="InterPro" id="IPR026749">
    <property type="entry name" value="Tmem135"/>
</dbReference>
<feature type="region of interest" description="Disordered" evidence="1">
    <location>
        <begin position="537"/>
        <end position="565"/>
    </location>
</feature>
<keyword evidence="3" id="KW-1185">Reference proteome</keyword>
<organism evidence="2 3">
    <name type="scientific">Cerrena zonata</name>
    <dbReference type="NCBI Taxonomy" id="2478898"/>
    <lineage>
        <taxon>Eukaryota</taxon>
        <taxon>Fungi</taxon>
        <taxon>Dikarya</taxon>
        <taxon>Basidiomycota</taxon>
        <taxon>Agaricomycotina</taxon>
        <taxon>Agaricomycetes</taxon>
        <taxon>Polyporales</taxon>
        <taxon>Cerrenaceae</taxon>
        <taxon>Cerrena</taxon>
    </lineage>
</organism>
<protein>
    <recommendedName>
        <fullName evidence="4">Transmembrane protein 135 N-terminal domain-containing protein</fullName>
    </recommendedName>
</protein>
<name>A0AAW0GU38_9APHY</name>
<proteinExistence type="predicted"/>
<comment type="caution">
    <text evidence="2">The sequence shown here is derived from an EMBL/GenBank/DDBJ whole genome shotgun (WGS) entry which is preliminary data.</text>
</comment>
<accession>A0AAW0GU38</accession>
<evidence type="ECO:0000313" key="2">
    <source>
        <dbReference type="EMBL" id="KAK7694655.1"/>
    </source>
</evidence>